<dbReference type="EMBL" id="CP036281">
    <property type="protein sequence ID" value="QDU82302.1"/>
    <property type="molecule type" value="Genomic_DNA"/>
</dbReference>
<organism evidence="3 4">
    <name type="scientific">Polystyrenella longa</name>
    <dbReference type="NCBI Taxonomy" id="2528007"/>
    <lineage>
        <taxon>Bacteria</taxon>
        <taxon>Pseudomonadati</taxon>
        <taxon>Planctomycetota</taxon>
        <taxon>Planctomycetia</taxon>
        <taxon>Planctomycetales</taxon>
        <taxon>Planctomycetaceae</taxon>
        <taxon>Polystyrenella</taxon>
    </lineage>
</organism>
<dbReference type="AlphaFoldDB" id="A0A518CSU2"/>
<keyword evidence="1" id="KW-0732">Signal</keyword>
<name>A0A518CSU2_9PLAN</name>
<dbReference type="Pfam" id="PF00326">
    <property type="entry name" value="Peptidase_S9"/>
    <property type="match status" value="1"/>
</dbReference>
<dbReference type="PANTHER" id="PTHR47381">
    <property type="entry name" value="ALPHA/BETA-HYDROLASES SUPERFAMILY PROTEIN"/>
    <property type="match status" value="1"/>
</dbReference>
<sequence length="306" mass="33518" precursor="true">MQHNVGKWFGIVLVCLILSPCYPGTVMAADPVTTNQAEEKVIEKWKTTTGVEFGTWGPMPNQPAPTLIILASTIQETLGSAYFRQSGNELSEAGYLLVSIDIPSHGTAMQVDEPAGLNGWADRCRRGEDFVKENNERLAQVLDYLIAEQYTDKSRIVICGTSRGGFLATHFAAFDKRVKAAVAYAPVTDLAALREFKDMEDNELAQSLSLIHQVDNLLGRPLFIVIGDRDDRVGTDTAITLALQLTRRSLEEGLNSQVDLHVISEPKGHTVPAGSTSLAAEWVKKKVESSLPADNRSGSRKVPRLR</sequence>
<dbReference type="SUPFAM" id="SSF53474">
    <property type="entry name" value="alpha/beta-Hydrolases"/>
    <property type="match status" value="1"/>
</dbReference>
<proteinExistence type="predicted"/>
<feature type="signal peptide" evidence="1">
    <location>
        <begin position="1"/>
        <end position="28"/>
    </location>
</feature>
<dbReference type="Gene3D" id="3.40.50.1820">
    <property type="entry name" value="alpha/beta hydrolase"/>
    <property type="match status" value="1"/>
</dbReference>
<keyword evidence="4" id="KW-1185">Reference proteome</keyword>
<dbReference type="InterPro" id="IPR029058">
    <property type="entry name" value="AB_hydrolase_fold"/>
</dbReference>
<dbReference type="Proteomes" id="UP000317178">
    <property type="component" value="Chromosome"/>
</dbReference>
<protein>
    <submittedName>
        <fullName evidence="3">Esterase</fullName>
    </submittedName>
</protein>
<accession>A0A518CSU2</accession>
<dbReference type="GO" id="GO:0008236">
    <property type="term" value="F:serine-type peptidase activity"/>
    <property type="evidence" value="ECO:0007669"/>
    <property type="project" value="InterPro"/>
</dbReference>
<dbReference type="PANTHER" id="PTHR47381:SF3">
    <property type="entry name" value="ALPHA_BETA-HYDROLASES SUPERFAMILY PROTEIN"/>
    <property type="match status" value="1"/>
</dbReference>
<evidence type="ECO:0000259" key="2">
    <source>
        <dbReference type="Pfam" id="PF00326"/>
    </source>
</evidence>
<feature type="chain" id="PRO_5021969653" evidence="1">
    <location>
        <begin position="29"/>
        <end position="306"/>
    </location>
</feature>
<gene>
    <name evidence="3" type="ORF">Pla110_40570</name>
</gene>
<dbReference type="KEGG" id="plon:Pla110_40570"/>
<dbReference type="InterPro" id="IPR001375">
    <property type="entry name" value="Peptidase_S9_cat"/>
</dbReference>
<evidence type="ECO:0000256" key="1">
    <source>
        <dbReference type="SAM" id="SignalP"/>
    </source>
</evidence>
<evidence type="ECO:0000313" key="4">
    <source>
        <dbReference type="Proteomes" id="UP000317178"/>
    </source>
</evidence>
<dbReference type="OrthoDB" id="9765647at2"/>
<feature type="domain" description="Peptidase S9 prolyl oligopeptidase catalytic" evidence="2">
    <location>
        <begin position="139"/>
        <end position="274"/>
    </location>
</feature>
<evidence type="ECO:0000313" key="3">
    <source>
        <dbReference type="EMBL" id="QDU82302.1"/>
    </source>
</evidence>
<reference evidence="3 4" key="1">
    <citation type="submission" date="2019-02" db="EMBL/GenBank/DDBJ databases">
        <title>Deep-cultivation of Planctomycetes and their phenomic and genomic characterization uncovers novel biology.</title>
        <authorList>
            <person name="Wiegand S."/>
            <person name="Jogler M."/>
            <person name="Boedeker C."/>
            <person name="Pinto D."/>
            <person name="Vollmers J."/>
            <person name="Rivas-Marin E."/>
            <person name="Kohn T."/>
            <person name="Peeters S.H."/>
            <person name="Heuer A."/>
            <person name="Rast P."/>
            <person name="Oberbeckmann S."/>
            <person name="Bunk B."/>
            <person name="Jeske O."/>
            <person name="Meyerdierks A."/>
            <person name="Storesund J.E."/>
            <person name="Kallscheuer N."/>
            <person name="Luecker S."/>
            <person name="Lage O.M."/>
            <person name="Pohl T."/>
            <person name="Merkel B.J."/>
            <person name="Hornburger P."/>
            <person name="Mueller R.-W."/>
            <person name="Bruemmer F."/>
            <person name="Labrenz M."/>
            <person name="Spormann A.M."/>
            <person name="Op den Camp H."/>
            <person name="Overmann J."/>
            <person name="Amann R."/>
            <person name="Jetten M.S.M."/>
            <person name="Mascher T."/>
            <person name="Medema M.H."/>
            <person name="Devos D.P."/>
            <person name="Kaster A.-K."/>
            <person name="Ovreas L."/>
            <person name="Rohde M."/>
            <person name="Galperin M.Y."/>
            <person name="Jogler C."/>
        </authorList>
    </citation>
    <scope>NUCLEOTIDE SEQUENCE [LARGE SCALE GENOMIC DNA]</scope>
    <source>
        <strain evidence="3 4">Pla110</strain>
    </source>
</reference>
<dbReference type="RefSeq" id="WP_144998364.1">
    <property type="nucleotide sequence ID" value="NZ_CP036281.1"/>
</dbReference>
<dbReference type="GO" id="GO:0006508">
    <property type="term" value="P:proteolysis"/>
    <property type="evidence" value="ECO:0007669"/>
    <property type="project" value="InterPro"/>
</dbReference>